<keyword evidence="5" id="KW-0820">tRNA-binding</keyword>
<sequence length="167" mass="18552">MKAVIQRVSKASVSVDGEVISSIGNGLCVLIGIKRDDGAADIRYIVRKILNTKIFDDAKGKKWGASVADKKYEILCISQFTLYHVLKGNKLDFHRAMPAQESEPFYMNFLTELRKEYVPELVKDGKFGAMMEVCIQNSGPVTLEIESPTKSTCNDNTGNVENKKVSD</sequence>
<dbReference type="SUPFAM" id="SSF69500">
    <property type="entry name" value="DTD-like"/>
    <property type="match status" value="1"/>
</dbReference>
<dbReference type="Gene3D" id="3.50.80.10">
    <property type="entry name" value="D-tyrosyl-tRNA(Tyr) deacylase"/>
    <property type="match status" value="1"/>
</dbReference>
<dbReference type="GO" id="GO:0051500">
    <property type="term" value="F:D-tyrosyl-tRNA(Tyr) deacylase activity"/>
    <property type="evidence" value="ECO:0007669"/>
    <property type="project" value="TreeGrafter"/>
</dbReference>
<dbReference type="PANTHER" id="PTHR10472:SF5">
    <property type="entry name" value="D-AMINOACYL-TRNA DEACYLASE 1"/>
    <property type="match status" value="1"/>
</dbReference>
<comment type="similarity">
    <text evidence="1 5">Belongs to the DTD family.</text>
</comment>
<dbReference type="Pfam" id="PF02580">
    <property type="entry name" value="Tyr_Deacylase"/>
    <property type="match status" value="1"/>
</dbReference>
<dbReference type="PANTHER" id="PTHR10472">
    <property type="entry name" value="D-TYROSYL-TRNA TYR DEACYLASE"/>
    <property type="match status" value="1"/>
</dbReference>
<reference evidence="8" key="1">
    <citation type="submission" date="2025-08" db="UniProtKB">
        <authorList>
            <consortium name="RefSeq"/>
        </authorList>
    </citation>
    <scope>IDENTIFICATION</scope>
    <source>
        <tissue evidence="8">Whole body</tissue>
    </source>
</reference>
<dbReference type="NCBIfam" id="TIGR00256">
    <property type="entry name" value="D-aminoacyl-tRNA deacylase"/>
    <property type="match status" value="1"/>
</dbReference>
<protein>
    <recommendedName>
        <fullName evidence="2 5">D-aminoacyl-tRNA deacylase</fullName>
        <ecNumber evidence="2 5">3.1.1.96</ecNumber>
    </recommendedName>
</protein>
<dbReference type="GeneID" id="112466616"/>
<dbReference type="GO" id="GO:0000049">
    <property type="term" value="F:tRNA binding"/>
    <property type="evidence" value="ECO:0007669"/>
    <property type="project" value="UniProtKB-KW"/>
</dbReference>
<evidence type="ECO:0000313" key="8">
    <source>
        <dbReference type="RefSeq" id="XP_024890575.1"/>
    </source>
</evidence>
<proteinExistence type="inferred from homology"/>
<dbReference type="Proteomes" id="UP000504618">
    <property type="component" value="Unplaced"/>
</dbReference>
<evidence type="ECO:0000256" key="1">
    <source>
        <dbReference type="ARBA" id="ARBA00009673"/>
    </source>
</evidence>
<evidence type="ECO:0000256" key="2">
    <source>
        <dbReference type="ARBA" id="ARBA00013056"/>
    </source>
</evidence>
<evidence type="ECO:0000256" key="5">
    <source>
        <dbReference type="RuleBase" id="RU003470"/>
    </source>
</evidence>
<feature type="compositionally biased region" description="Polar residues" evidence="6">
    <location>
        <begin position="148"/>
        <end position="160"/>
    </location>
</feature>
<comment type="catalytic activity">
    <reaction evidence="3">
        <text>glycyl-tRNA(Ala) + H2O = tRNA(Ala) + glycine + H(+)</text>
        <dbReference type="Rhea" id="RHEA:53744"/>
        <dbReference type="Rhea" id="RHEA-COMP:9657"/>
        <dbReference type="Rhea" id="RHEA-COMP:13640"/>
        <dbReference type="ChEBI" id="CHEBI:15377"/>
        <dbReference type="ChEBI" id="CHEBI:15378"/>
        <dbReference type="ChEBI" id="CHEBI:57305"/>
        <dbReference type="ChEBI" id="CHEBI:78442"/>
        <dbReference type="ChEBI" id="CHEBI:78522"/>
        <dbReference type="EC" id="3.1.1.96"/>
    </reaction>
</comment>
<comment type="catalytic activity">
    <reaction evidence="4">
        <text>a D-aminoacyl-tRNA + H2O = a tRNA + a D-alpha-amino acid + H(+)</text>
        <dbReference type="Rhea" id="RHEA:13953"/>
        <dbReference type="Rhea" id="RHEA-COMP:10123"/>
        <dbReference type="Rhea" id="RHEA-COMP:10124"/>
        <dbReference type="ChEBI" id="CHEBI:15377"/>
        <dbReference type="ChEBI" id="CHEBI:15378"/>
        <dbReference type="ChEBI" id="CHEBI:59871"/>
        <dbReference type="ChEBI" id="CHEBI:78442"/>
        <dbReference type="ChEBI" id="CHEBI:79333"/>
        <dbReference type="EC" id="3.1.1.96"/>
    </reaction>
</comment>
<keyword evidence="7" id="KW-1185">Reference proteome</keyword>
<dbReference type="InterPro" id="IPR023509">
    <property type="entry name" value="DTD-like_sf"/>
</dbReference>
<evidence type="ECO:0000256" key="4">
    <source>
        <dbReference type="ARBA" id="ARBA00048018"/>
    </source>
</evidence>
<evidence type="ECO:0000256" key="3">
    <source>
        <dbReference type="ARBA" id="ARBA00047676"/>
    </source>
</evidence>
<dbReference type="FunFam" id="3.50.80.10:FF:000001">
    <property type="entry name" value="D-aminoacyl-tRNA deacylase"/>
    <property type="match status" value="1"/>
</dbReference>
<dbReference type="EC" id="3.1.1.96" evidence="2 5"/>
<gene>
    <name evidence="8" type="primary">LOC112466616</name>
</gene>
<dbReference type="CDD" id="cd00563">
    <property type="entry name" value="Dtyr_deacylase"/>
    <property type="match status" value="1"/>
</dbReference>
<organism evidence="7 8">
    <name type="scientific">Temnothorax curvispinosus</name>
    <dbReference type="NCBI Taxonomy" id="300111"/>
    <lineage>
        <taxon>Eukaryota</taxon>
        <taxon>Metazoa</taxon>
        <taxon>Ecdysozoa</taxon>
        <taxon>Arthropoda</taxon>
        <taxon>Hexapoda</taxon>
        <taxon>Insecta</taxon>
        <taxon>Pterygota</taxon>
        <taxon>Neoptera</taxon>
        <taxon>Endopterygota</taxon>
        <taxon>Hymenoptera</taxon>
        <taxon>Apocrita</taxon>
        <taxon>Aculeata</taxon>
        <taxon>Formicoidea</taxon>
        <taxon>Formicidae</taxon>
        <taxon>Myrmicinae</taxon>
        <taxon>Temnothorax</taxon>
    </lineage>
</organism>
<dbReference type="InterPro" id="IPR003732">
    <property type="entry name" value="Daa-tRNA_deacyls_DTD"/>
</dbReference>
<feature type="region of interest" description="Disordered" evidence="6">
    <location>
        <begin position="148"/>
        <end position="167"/>
    </location>
</feature>
<keyword evidence="5" id="KW-0963">Cytoplasm</keyword>
<accession>A0A6J1RCS2</accession>
<keyword evidence="5" id="KW-0378">Hydrolase</keyword>
<dbReference type="GO" id="GO:0005737">
    <property type="term" value="C:cytoplasm"/>
    <property type="evidence" value="ECO:0007669"/>
    <property type="project" value="UniProtKB-SubCell"/>
</dbReference>
<dbReference type="AlphaFoldDB" id="A0A6J1RCS2"/>
<evidence type="ECO:0000256" key="6">
    <source>
        <dbReference type="SAM" id="MobiDB-lite"/>
    </source>
</evidence>
<evidence type="ECO:0000313" key="7">
    <source>
        <dbReference type="Proteomes" id="UP000504618"/>
    </source>
</evidence>
<name>A0A6J1RCS2_9HYME</name>
<keyword evidence="5" id="KW-0694">RNA-binding</keyword>
<comment type="subcellular location">
    <subcellularLocation>
        <location evidence="5">Cytoplasm</location>
    </subcellularLocation>
</comment>
<dbReference type="CTD" id="41371"/>
<dbReference type="RefSeq" id="XP_024890575.1">
    <property type="nucleotide sequence ID" value="XM_025034807.1"/>
</dbReference>